<reference evidence="4 5" key="1">
    <citation type="submission" date="2021-06" db="EMBL/GenBank/DDBJ databases">
        <title>Caerostris extrusa draft genome.</title>
        <authorList>
            <person name="Kono N."/>
            <person name="Arakawa K."/>
        </authorList>
    </citation>
    <scope>NUCLEOTIDE SEQUENCE [LARGE SCALE GENOMIC DNA]</scope>
</reference>
<dbReference type="Pfam" id="PF00795">
    <property type="entry name" value="CN_hydrolase"/>
    <property type="match status" value="1"/>
</dbReference>
<dbReference type="Gene3D" id="3.60.110.10">
    <property type="entry name" value="Carbon-nitrogen hydrolase"/>
    <property type="match status" value="1"/>
</dbReference>
<evidence type="ECO:0000313" key="5">
    <source>
        <dbReference type="Proteomes" id="UP001054945"/>
    </source>
</evidence>
<evidence type="ECO:0000259" key="3">
    <source>
        <dbReference type="PROSITE" id="PS50263"/>
    </source>
</evidence>
<dbReference type="EMBL" id="BPLR01014476">
    <property type="protein sequence ID" value="GIY69026.1"/>
    <property type="molecule type" value="Genomic_DNA"/>
</dbReference>
<feature type="domain" description="CN hydrolase" evidence="3">
    <location>
        <begin position="262"/>
        <end position="525"/>
    </location>
</feature>
<dbReference type="PANTHER" id="PTHR10609">
    <property type="entry name" value="BIOTINIDASE-RELATED"/>
    <property type="match status" value="1"/>
</dbReference>
<protein>
    <submittedName>
        <fullName evidence="4">Vascular non-inflammatory molecule 3</fullName>
    </submittedName>
</protein>
<evidence type="ECO:0000256" key="1">
    <source>
        <dbReference type="ARBA" id="ARBA00008225"/>
    </source>
</evidence>
<dbReference type="InterPro" id="IPR036526">
    <property type="entry name" value="C-N_Hydrolase_sf"/>
</dbReference>
<dbReference type="InterPro" id="IPR040154">
    <property type="entry name" value="Biotinidase/VNN"/>
</dbReference>
<dbReference type="Pfam" id="PF19018">
    <property type="entry name" value="Vanin_C"/>
    <property type="match status" value="1"/>
</dbReference>
<dbReference type="InterPro" id="IPR043957">
    <property type="entry name" value="Vanin_C"/>
</dbReference>
<comment type="caution">
    <text evidence="4">The sequence shown here is derived from an EMBL/GenBank/DDBJ whole genome shotgun (WGS) entry which is preliminary data.</text>
</comment>
<dbReference type="PROSITE" id="PS50263">
    <property type="entry name" value="CN_HYDROLASE"/>
    <property type="match status" value="1"/>
</dbReference>
<dbReference type="PANTHER" id="PTHR10609:SF27">
    <property type="entry name" value="CN HYDROLASE DOMAIN-CONTAINING PROTEIN-RELATED"/>
    <property type="match status" value="1"/>
</dbReference>
<dbReference type="GO" id="GO:0016787">
    <property type="term" value="F:hydrolase activity"/>
    <property type="evidence" value="ECO:0007669"/>
    <property type="project" value="UniProtKB-KW"/>
</dbReference>
<name>A0AAV4VFW5_CAEEX</name>
<accession>A0AAV4VFW5</accession>
<keyword evidence="2" id="KW-0378">Hydrolase</keyword>
<gene>
    <name evidence="4" type="primary">VNN3</name>
    <name evidence="4" type="ORF">CEXT_692011</name>
</gene>
<organism evidence="4 5">
    <name type="scientific">Caerostris extrusa</name>
    <name type="common">Bark spider</name>
    <name type="synonym">Caerostris bankana</name>
    <dbReference type="NCBI Taxonomy" id="172846"/>
    <lineage>
        <taxon>Eukaryota</taxon>
        <taxon>Metazoa</taxon>
        <taxon>Ecdysozoa</taxon>
        <taxon>Arthropoda</taxon>
        <taxon>Chelicerata</taxon>
        <taxon>Arachnida</taxon>
        <taxon>Araneae</taxon>
        <taxon>Araneomorphae</taxon>
        <taxon>Entelegynae</taxon>
        <taxon>Araneoidea</taxon>
        <taxon>Araneidae</taxon>
        <taxon>Caerostris</taxon>
    </lineage>
</organism>
<dbReference type="InterPro" id="IPR003010">
    <property type="entry name" value="C-N_Hydrolase"/>
</dbReference>
<dbReference type="AlphaFoldDB" id="A0AAV4VFW5"/>
<comment type="similarity">
    <text evidence="1">Belongs to the carbon-nitrogen hydrolase superfamily. BTD/VNN family.</text>
</comment>
<proteinExistence type="inferred from homology"/>
<sequence>MDMEHLHIQLNLSANIIDSIIQLNRSTDMEDLPKLLRLSTNNGDYSMQLNLSMSMEHLPMQLNLSMNREYLLMQLNLSMNMEHLLVHWNLSMNREYLPMQLNLSMHVEHPSIQLNISTNNADLPMQLNLSMNMEHLPIQLNLASDVEVSLTSSKYISYLESTWSSEVSKSVMPCRALRPQKLDGLHFSRRTQKQNPATESPRIYWTDSTSSHPILAAPGRASTPKHLLTMAPIVLGIVLLAVVASCSEAHHNYYRAAVYEHARFGTINDTARLIVETNLDYYRRAAEIASQKGADIILYPEYGIFPPAERSRLKDFMETVPDPNKARANPCLEREEFSQRLILHTLSCVAKNNSIAIVANMGDIQSCHGTLGCPDDGVFHLNTNVVFDKDGTIIYKYHKEHLFYEFGMDLPRKEQVFTFETAFGKFATFICFDVDFKRMSEVGRVTGVDAVLFSTMFLDQAPQMTSIQFWESWALGNNVTMLAANIQIPGYMAVGSGIFHGQDGALVYTFNPDGYSKLIVANVPKRGADPVEPEASITAISENDVWEWKGDGVDVPDVCSRTLLNDSLDITRDYRCMEENMTHYTFKKLTEPEGRVEACNNGVCCFVEYVADSMTENFYLGVFNGTYNHFGRYSWCEEDCVLARCDPLGDKPCATFPMKSKTSFKHIHLKGNFSSEIVYPSVLQSGMRLVPRSVWDHHHHDIKRDIHVDSTEGEDILVVGMKGRCYDRDPPYTR</sequence>
<evidence type="ECO:0000313" key="4">
    <source>
        <dbReference type="EMBL" id="GIY69026.1"/>
    </source>
</evidence>
<dbReference type="Proteomes" id="UP001054945">
    <property type="component" value="Unassembled WGS sequence"/>
</dbReference>
<keyword evidence="5" id="KW-1185">Reference proteome</keyword>
<evidence type="ECO:0000256" key="2">
    <source>
        <dbReference type="ARBA" id="ARBA00022801"/>
    </source>
</evidence>
<dbReference type="SUPFAM" id="SSF56317">
    <property type="entry name" value="Carbon-nitrogen hydrolase"/>
    <property type="match status" value="1"/>
</dbReference>